<protein>
    <recommendedName>
        <fullName evidence="5">Thioesterase</fullName>
    </recommendedName>
</protein>
<dbReference type="PANTHER" id="PTHR31793:SF27">
    <property type="entry name" value="NOVEL THIOESTERASE SUPERFAMILY DOMAIN AND SAPOSIN A-TYPE DOMAIN CONTAINING PROTEIN (0610012H03RIK)"/>
    <property type="match status" value="1"/>
</dbReference>
<dbReference type="Gene3D" id="3.10.129.10">
    <property type="entry name" value="Hotdog Thioesterase"/>
    <property type="match status" value="1"/>
</dbReference>
<dbReference type="AlphaFoldDB" id="A0A922TB34"/>
<sequence length="141" mass="15853">MITGVAGGSVNKEPVGFLEFEVPFRDVDMHGEMYRAVYVHRAEEALATFWARRPASKGDPHFTVAKVTCTFHAALRLGDAVRMDVHVSKIGVKSAGFIVRMTRGNDEVAEAEIVWTACDREKKEPVALPEDLRDWLYQFLD</sequence>
<organism evidence="3 4">
    <name type="scientific">Pseudorhizobium pelagicum</name>
    <dbReference type="NCBI Taxonomy" id="1509405"/>
    <lineage>
        <taxon>Bacteria</taxon>
        <taxon>Pseudomonadati</taxon>
        <taxon>Pseudomonadota</taxon>
        <taxon>Alphaproteobacteria</taxon>
        <taxon>Hyphomicrobiales</taxon>
        <taxon>Rhizobiaceae</taxon>
        <taxon>Rhizobium/Agrobacterium group</taxon>
        <taxon>Pseudorhizobium</taxon>
    </lineage>
</organism>
<dbReference type="InterPro" id="IPR050563">
    <property type="entry name" value="4-hydroxybenzoyl-CoA_TE"/>
</dbReference>
<dbReference type="CDD" id="cd00586">
    <property type="entry name" value="4HBT"/>
    <property type="match status" value="1"/>
</dbReference>
<reference evidence="3 4" key="1">
    <citation type="submission" date="2014-06" db="EMBL/GenBank/DDBJ databases">
        <title>Rhizobium pelagicum/R2-400B4.</title>
        <authorList>
            <person name="Kimes N.E."/>
            <person name="Lopez-Perez M."/>
        </authorList>
    </citation>
    <scope>NUCLEOTIDE SEQUENCE [LARGE SCALE GENOMIC DNA]</scope>
    <source>
        <strain evidence="3 4">R2-400B4</strain>
    </source>
</reference>
<dbReference type="GO" id="GO:0047617">
    <property type="term" value="F:fatty acyl-CoA hydrolase activity"/>
    <property type="evidence" value="ECO:0007669"/>
    <property type="project" value="TreeGrafter"/>
</dbReference>
<dbReference type="OrthoDB" id="8277620at2"/>
<evidence type="ECO:0000313" key="4">
    <source>
        <dbReference type="Proteomes" id="UP000052167"/>
    </source>
</evidence>
<dbReference type="PANTHER" id="PTHR31793">
    <property type="entry name" value="4-HYDROXYBENZOYL-COA THIOESTERASE FAMILY MEMBER"/>
    <property type="match status" value="1"/>
</dbReference>
<evidence type="ECO:0000256" key="1">
    <source>
        <dbReference type="ARBA" id="ARBA00005953"/>
    </source>
</evidence>
<evidence type="ECO:0008006" key="5">
    <source>
        <dbReference type="Google" id="ProtNLM"/>
    </source>
</evidence>
<keyword evidence="2" id="KW-0378">Hydrolase</keyword>
<dbReference type="InterPro" id="IPR029069">
    <property type="entry name" value="HotDog_dom_sf"/>
</dbReference>
<comment type="similarity">
    <text evidence="1">Belongs to the 4-hydroxybenzoyl-CoA thioesterase family.</text>
</comment>
<comment type="caution">
    <text evidence="3">The sequence shown here is derived from an EMBL/GenBank/DDBJ whole genome shotgun (WGS) entry which is preliminary data.</text>
</comment>
<dbReference type="Pfam" id="PF13279">
    <property type="entry name" value="4HBT_2"/>
    <property type="match status" value="1"/>
</dbReference>
<dbReference type="SUPFAM" id="SSF54637">
    <property type="entry name" value="Thioesterase/thiol ester dehydrase-isomerase"/>
    <property type="match status" value="1"/>
</dbReference>
<evidence type="ECO:0000313" key="3">
    <source>
        <dbReference type="EMBL" id="KEQ10964.1"/>
    </source>
</evidence>
<name>A0A922TB34_9HYPH</name>
<keyword evidence="4" id="KW-1185">Reference proteome</keyword>
<gene>
    <name evidence="3" type="ORF">GV68_01405</name>
</gene>
<proteinExistence type="inferred from homology"/>
<accession>A0A922TB34</accession>
<dbReference type="Proteomes" id="UP000052167">
    <property type="component" value="Unassembled WGS sequence"/>
</dbReference>
<evidence type="ECO:0000256" key="2">
    <source>
        <dbReference type="ARBA" id="ARBA00022801"/>
    </source>
</evidence>
<dbReference type="EMBL" id="JOKJ01000001">
    <property type="protein sequence ID" value="KEQ10964.1"/>
    <property type="molecule type" value="Genomic_DNA"/>
</dbReference>